<keyword evidence="1" id="KW-1133">Transmembrane helix</keyword>
<feature type="transmembrane region" description="Helical" evidence="1">
    <location>
        <begin position="262"/>
        <end position="286"/>
    </location>
</feature>
<feature type="transmembrane region" description="Helical" evidence="1">
    <location>
        <begin position="362"/>
        <end position="382"/>
    </location>
</feature>
<organism evidence="2 3">
    <name type="scientific">Cohaesibacter marisflavi</name>
    <dbReference type="NCBI Taxonomy" id="655353"/>
    <lineage>
        <taxon>Bacteria</taxon>
        <taxon>Pseudomonadati</taxon>
        <taxon>Pseudomonadota</taxon>
        <taxon>Alphaproteobacteria</taxon>
        <taxon>Hyphomicrobiales</taxon>
        <taxon>Cohaesibacteraceae</taxon>
    </lineage>
</organism>
<dbReference type="STRING" id="655353.SAMN04488056_103367"/>
<accession>A0A1I5EV51</accession>
<dbReference type="AlphaFoldDB" id="A0A1I5EV51"/>
<feature type="transmembrane region" description="Helical" evidence="1">
    <location>
        <begin position="306"/>
        <end position="328"/>
    </location>
</feature>
<dbReference type="OrthoDB" id="7691572at2"/>
<evidence type="ECO:0000256" key="1">
    <source>
        <dbReference type="SAM" id="Phobius"/>
    </source>
</evidence>
<reference evidence="2 3" key="1">
    <citation type="submission" date="2016-10" db="EMBL/GenBank/DDBJ databases">
        <authorList>
            <person name="de Groot N.N."/>
        </authorList>
    </citation>
    <scope>NUCLEOTIDE SEQUENCE [LARGE SCALE GENOMIC DNA]</scope>
    <source>
        <strain evidence="2 3">CGMCC 1.9157</strain>
    </source>
</reference>
<keyword evidence="3" id="KW-1185">Reference proteome</keyword>
<keyword evidence="1" id="KW-0472">Membrane</keyword>
<keyword evidence="2" id="KW-0449">Lipoprotein</keyword>
<dbReference type="RefSeq" id="WP_090071095.1">
    <property type="nucleotide sequence ID" value="NZ_FOVR01000003.1"/>
</dbReference>
<evidence type="ECO:0000313" key="3">
    <source>
        <dbReference type="Proteomes" id="UP000199236"/>
    </source>
</evidence>
<proteinExistence type="predicted"/>
<feature type="transmembrane region" description="Helical" evidence="1">
    <location>
        <begin position="335"/>
        <end position="356"/>
    </location>
</feature>
<gene>
    <name evidence="2" type="ORF">SAMN04488056_103367</name>
</gene>
<keyword evidence="1" id="KW-0812">Transmembrane</keyword>
<sequence length="396" mass="42976">MIALDLAIKSILRSPKPNIAAMIALISVLVPTMLLWSMKVGFIQSMLDELRTSPASLEIRVKGDYVLTPDKLREIEALDGIGFIMPTARYLASRAFASHDNGRDRTPISLLPTGTGDPLLQAGEGLVGNGDAIITRDLAEKIGLGVGDAFEISTNRKKQRELLRIPLTIANVISRETVVGQWVMVTPSVIQEVEAFIDGFALPDRGKEGKPLAERPDVYSGLRLYADRIEHVAPLANEMTRLGFSVQSNAARIEAIQQLDKILSGIVLAIGLVLFVGLTLSVWSGMVIQLERLRPHVALLGLMGQGLFGVSMFFVFIGLFNALGGILLADGLTLLLAWLGNMQFQGVYGNFAAIFALPVRHIALIDAGAFLLQLILASFVALKSTYIRPGDLFRGY</sequence>
<protein>
    <submittedName>
        <fullName evidence="2">ABC-type transport system, involved in lipoprotein release, permease component</fullName>
    </submittedName>
</protein>
<evidence type="ECO:0000313" key="2">
    <source>
        <dbReference type="EMBL" id="SFO15408.1"/>
    </source>
</evidence>
<dbReference type="EMBL" id="FOVR01000003">
    <property type="protein sequence ID" value="SFO15408.1"/>
    <property type="molecule type" value="Genomic_DNA"/>
</dbReference>
<dbReference type="Proteomes" id="UP000199236">
    <property type="component" value="Unassembled WGS sequence"/>
</dbReference>
<feature type="transmembrane region" description="Helical" evidence="1">
    <location>
        <begin position="19"/>
        <end position="36"/>
    </location>
</feature>
<name>A0A1I5EV51_9HYPH</name>